<name>A0AAV3YB65_9GAST</name>
<reference evidence="2 3" key="1">
    <citation type="journal article" date="2021" name="Elife">
        <title>Chloroplast acquisition without the gene transfer in kleptoplastic sea slugs, Plakobranchus ocellatus.</title>
        <authorList>
            <person name="Maeda T."/>
            <person name="Takahashi S."/>
            <person name="Yoshida T."/>
            <person name="Shimamura S."/>
            <person name="Takaki Y."/>
            <person name="Nagai Y."/>
            <person name="Toyoda A."/>
            <person name="Suzuki Y."/>
            <person name="Arimoto A."/>
            <person name="Ishii H."/>
            <person name="Satoh N."/>
            <person name="Nishiyama T."/>
            <person name="Hasebe M."/>
            <person name="Maruyama T."/>
            <person name="Minagawa J."/>
            <person name="Obokata J."/>
            <person name="Shigenobu S."/>
        </authorList>
    </citation>
    <scope>NUCLEOTIDE SEQUENCE [LARGE SCALE GENOMIC DNA]</scope>
</reference>
<keyword evidence="3" id="KW-1185">Reference proteome</keyword>
<organism evidence="2 3">
    <name type="scientific">Plakobranchus ocellatus</name>
    <dbReference type="NCBI Taxonomy" id="259542"/>
    <lineage>
        <taxon>Eukaryota</taxon>
        <taxon>Metazoa</taxon>
        <taxon>Spiralia</taxon>
        <taxon>Lophotrochozoa</taxon>
        <taxon>Mollusca</taxon>
        <taxon>Gastropoda</taxon>
        <taxon>Heterobranchia</taxon>
        <taxon>Euthyneura</taxon>
        <taxon>Panpulmonata</taxon>
        <taxon>Sacoglossa</taxon>
        <taxon>Placobranchoidea</taxon>
        <taxon>Plakobranchidae</taxon>
        <taxon>Plakobranchus</taxon>
    </lineage>
</organism>
<protein>
    <submittedName>
        <fullName evidence="2">Uncharacterized protein</fullName>
    </submittedName>
</protein>
<dbReference type="Proteomes" id="UP000735302">
    <property type="component" value="Unassembled WGS sequence"/>
</dbReference>
<evidence type="ECO:0000313" key="3">
    <source>
        <dbReference type="Proteomes" id="UP000735302"/>
    </source>
</evidence>
<comment type="caution">
    <text evidence="2">The sequence shown here is derived from an EMBL/GenBank/DDBJ whole genome shotgun (WGS) entry which is preliminary data.</text>
</comment>
<gene>
    <name evidence="2" type="ORF">PoB_000679000</name>
</gene>
<feature type="region of interest" description="Disordered" evidence="1">
    <location>
        <begin position="47"/>
        <end position="73"/>
    </location>
</feature>
<sequence>MEEVKHRDISETAGQGAGLEVWMERVGGESKLTTVWFGVLNKANPQQGDLRLSGSPSGQGAGGGAQTLDRPRQTDPCRCQGYHYAINASCRSIFISY</sequence>
<accession>A0AAV3YB65</accession>
<dbReference type="EMBL" id="BLXT01000816">
    <property type="protein sequence ID" value="GFN80284.1"/>
    <property type="molecule type" value="Genomic_DNA"/>
</dbReference>
<dbReference type="AlphaFoldDB" id="A0AAV3YB65"/>
<proteinExistence type="predicted"/>
<evidence type="ECO:0000256" key="1">
    <source>
        <dbReference type="SAM" id="MobiDB-lite"/>
    </source>
</evidence>
<evidence type="ECO:0000313" key="2">
    <source>
        <dbReference type="EMBL" id="GFN80284.1"/>
    </source>
</evidence>